<evidence type="ECO:0000313" key="2">
    <source>
        <dbReference type="EMBL" id="KAG5528945.1"/>
    </source>
</evidence>
<dbReference type="PANTHER" id="PTHR46033:SF8">
    <property type="entry name" value="PROTEIN MAINTENANCE OF MERISTEMS-LIKE"/>
    <property type="match status" value="1"/>
</dbReference>
<proteinExistence type="predicted"/>
<dbReference type="Proteomes" id="UP000823749">
    <property type="component" value="Chromosome 10"/>
</dbReference>
<dbReference type="InterPro" id="IPR019557">
    <property type="entry name" value="AminoTfrase-like_pln_mobile"/>
</dbReference>
<organism evidence="2 3">
    <name type="scientific">Rhododendron griersonianum</name>
    <dbReference type="NCBI Taxonomy" id="479676"/>
    <lineage>
        <taxon>Eukaryota</taxon>
        <taxon>Viridiplantae</taxon>
        <taxon>Streptophyta</taxon>
        <taxon>Embryophyta</taxon>
        <taxon>Tracheophyta</taxon>
        <taxon>Spermatophyta</taxon>
        <taxon>Magnoliopsida</taxon>
        <taxon>eudicotyledons</taxon>
        <taxon>Gunneridae</taxon>
        <taxon>Pentapetalae</taxon>
        <taxon>asterids</taxon>
        <taxon>Ericales</taxon>
        <taxon>Ericaceae</taxon>
        <taxon>Ericoideae</taxon>
        <taxon>Rhodoreae</taxon>
        <taxon>Rhododendron</taxon>
    </lineage>
</organism>
<reference evidence="2" key="1">
    <citation type="submission" date="2020-08" db="EMBL/GenBank/DDBJ databases">
        <title>Plant Genome Project.</title>
        <authorList>
            <person name="Zhang R.-G."/>
        </authorList>
    </citation>
    <scope>NUCLEOTIDE SEQUENCE</scope>
    <source>
        <strain evidence="2">WSP0</strain>
        <tissue evidence="2">Leaf</tissue>
    </source>
</reference>
<evidence type="ECO:0000313" key="3">
    <source>
        <dbReference type="Proteomes" id="UP000823749"/>
    </source>
</evidence>
<evidence type="ECO:0000259" key="1">
    <source>
        <dbReference type="Pfam" id="PF10536"/>
    </source>
</evidence>
<keyword evidence="3" id="KW-1185">Reference proteome</keyword>
<accession>A0AAV6IQD6</accession>
<comment type="caution">
    <text evidence="2">The sequence shown here is derived from an EMBL/GenBank/DDBJ whole genome shotgun (WGS) entry which is preliminary data.</text>
</comment>
<dbReference type="InterPro" id="IPR044824">
    <property type="entry name" value="MAIN-like"/>
</dbReference>
<feature type="domain" description="Aminotransferase-like plant mobile" evidence="1">
    <location>
        <begin position="78"/>
        <end position="158"/>
    </location>
</feature>
<sequence>MEEHDEIITEGPVDRSLLWFQQFNRSHGIWKNIGERPLDCKPVVVRRSEAHLKKLKPSEELVANLIRQAGFGCLLDMPFISMDLALVTALLECWRPETHTFHFLTGEWTVTLQDVEVLLEVPVDGELVVGTILKKLEWNGLCESLLGAVPDQTKKRNKGWWHDNFHNPDLAAHVLGAYRHFFTCINRMRYACSSANTYF</sequence>
<dbReference type="Pfam" id="PF10536">
    <property type="entry name" value="PMD"/>
    <property type="match status" value="1"/>
</dbReference>
<gene>
    <name evidence="2" type="ORF">RHGRI_029564</name>
</gene>
<dbReference type="PANTHER" id="PTHR46033">
    <property type="entry name" value="PROTEIN MAIN-LIKE 2"/>
    <property type="match status" value="1"/>
</dbReference>
<dbReference type="EMBL" id="JACTNZ010000010">
    <property type="protein sequence ID" value="KAG5528945.1"/>
    <property type="molecule type" value="Genomic_DNA"/>
</dbReference>
<dbReference type="AlphaFoldDB" id="A0AAV6IQD6"/>
<protein>
    <recommendedName>
        <fullName evidence="1">Aminotransferase-like plant mobile domain-containing protein</fullName>
    </recommendedName>
</protein>
<dbReference type="GO" id="GO:0010073">
    <property type="term" value="P:meristem maintenance"/>
    <property type="evidence" value="ECO:0007669"/>
    <property type="project" value="InterPro"/>
</dbReference>
<name>A0AAV6IQD6_9ERIC</name>